<dbReference type="PANTHER" id="PTHR21576:SF158">
    <property type="entry name" value="RIBOSOMAL RNA-PROCESSING PROTEIN 12-LIKE CONSERVED DOMAIN-CONTAINING PROTEIN"/>
    <property type="match status" value="1"/>
</dbReference>
<feature type="transmembrane region" description="Helical" evidence="5">
    <location>
        <begin position="239"/>
        <end position="263"/>
    </location>
</feature>
<dbReference type="PROSITE" id="PS51257">
    <property type="entry name" value="PROKAR_LIPOPROTEIN"/>
    <property type="match status" value="1"/>
</dbReference>
<feature type="transmembrane region" description="Helical" evidence="5">
    <location>
        <begin position="81"/>
        <end position="105"/>
    </location>
</feature>
<feature type="transmembrane region" description="Helical" evidence="5">
    <location>
        <begin position="283"/>
        <end position="302"/>
    </location>
</feature>
<gene>
    <name evidence="6" type="ORF">Ctob_004358</name>
</gene>
<evidence type="ECO:0000256" key="1">
    <source>
        <dbReference type="ARBA" id="ARBA00004141"/>
    </source>
</evidence>
<proteinExistence type="predicted"/>
<dbReference type="GO" id="GO:0016020">
    <property type="term" value="C:membrane"/>
    <property type="evidence" value="ECO:0007669"/>
    <property type="project" value="UniProtKB-SubCell"/>
</dbReference>
<evidence type="ECO:0000313" key="7">
    <source>
        <dbReference type="Proteomes" id="UP000037460"/>
    </source>
</evidence>
<feature type="transmembrane region" description="Helical" evidence="5">
    <location>
        <begin position="117"/>
        <end position="150"/>
    </location>
</feature>
<dbReference type="EMBL" id="JWZX01003096">
    <property type="protein sequence ID" value="KOO24413.1"/>
    <property type="molecule type" value="Genomic_DNA"/>
</dbReference>
<feature type="transmembrane region" description="Helical" evidence="5">
    <location>
        <begin position="53"/>
        <end position="69"/>
    </location>
</feature>
<keyword evidence="7" id="KW-1185">Reference proteome</keyword>
<keyword evidence="3 5" id="KW-1133">Transmembrane helix</keyword>
<sequence>MSRAVVATPARRVLFAGLYSGMTAGCFYGFGIYSPALKKHFALSQQQLMNINTIPYAFGVFSFFWGMVTKKMGPTFSIGDVASIVKSFVGVSGSVTTTLFVLIWGTPKGDQTALNALLLWASISAIISSSGASTELVPTTITLFSSGNLLGRLLCNIPSDTMVRHGWPRPLFLVALAAGAAVAQVALLFAARLPAESEEQSMLLQFGAGLCGLAFGAIWPHFVVLSSELFGSTHLSSNYMFFDGTAGAIGTLLLANALPSLIYQAASKGSLDCDGPMCFGPTHAIIAGLCTAAAGAAGAMAVRSVALYRQISAAQRQSAQELL</sequence>
<dbReference type="OrthoDB" id="410267at2759"/>
<evidence type="ECO:0008006" key="8">
    <source>
        <dbReference type="Google" id="ProtNLM"/>
    </source>
</evidence>
<evidence type="ECO:0000313" key="6">
    <source>
        <dbReference type="EMBL" id="KOO24413.1"/>
    </source>
</evidence>
<organism evidence="6 7">
    <name type="scientific">Chrysochromulina tobinii</name>
    <dbReference type="NCBI Taxonomy" id="1460289"/>
    <lineage>
        <taxon>Eukaryota</taxon>
        <taxon>Haptista</taxon>
        <taxon>Haptophyta</taxon>
        <taxon>Prymnesiophyceae</taxon>
        <taxon>Prymnesiales</taxon>
        <taxon>Chrysochromulinaceae</taxon>
        <taxon>Chrysochromulina</taxon>
    </lineage>
</organism>
<accession>A0A0M0JDV6</accession>
<evidence type="ECO:0000256" key="3">
    <source>
        <dbReference type="ARBA" id="ARBA00022989"/>
    </source>
</evidence>
<dbReference type="SUPFAM" id="SSF103473">
    <property type="entry name" value="MFS general substrate transporter"/>
    <property type="match status" value="1"/>
</dbReference>
<keyword evidence="4 5" id="KW-0472">Membrane</keyword>
<comment type="subcellular location">
    <subcellularLocation>
        <location evidence="1">Membrane</location>
        <topology evidence="1">Multi-pass membrane protein</topology>
    </subcellularLocation>
</comment>
<feature type="transmembrane region" description="Helical" evidence="5">
    <location>
        <begin position="12"/>
        <end position="33"/>
    </location>
</feature>
<comment type="caution">
    <text evidence="6">The sequence shown here is derived from an EMBL/GenBank/DDBJ whole genome shotgun (WGS) entry which is preliminary data.</text>
</comment>
<protein>
    <recommendedName>
        <fullName evidence="8">Nodulin-like domain-containing protein</fullName>
    </recommendedName>
</protein>
<dbReference type="Proteomes" id="UP000037460">
    <property type="component" value="Unassembled WGS sequence"/>
</dbReference>
<feature type="transmembrane region" description="Helical" evidence="5">
    <location>
        <begin position="203"/>
        <end position="227"/>
    </location>
</feature>
<name>A0A0M0JDV6_9EUKA</name>
<feature type="transmembrane region" description="Helical" evidence="5">
    <location>
        <begin position="171"/>
        <end position="191"/>
    </location>
</feature>
<dbReference type="PANTHER" id="PTHR21576">
    <property type="entry name" value="UNCHARACTERIZED NODULIN-LIKE PROTEIN"/>
    <property type="match status" value="1"/>
</dbReference>
<keyword evidence="2 5" id="KW-0812">Transmembrane</keyword>
<evidence type="ECO:0000256" key="5">
    <source>
        <dbReference type="SAM" id="Phobius"/>
    </source>
</evidence>
<dbReference type="InterPro" id="IPR036259">
    <property type="entry name" value="MFS_trans_sf"/>
</dbReference>
<dbReference type="AlphaFoldDB" id="A0A0M0JDV6"/>
<evidence type="ECO:0000256" key="4">
    <source>
        <dbReference type="ARBA" id="ARBA00023136"/>
    </source>
</evidence>
<evidence type="ECO:0000256" key="2">
    <source>
        <dbReference type="ARBA" id="ARBA00022692"/>
    </source>
</evidence>
<reference evidence="7" key="1">
    <citation type="journal article" date="2015" name="PLoS Genet.">
        <title>Genome Sequence and Transcriptome Analyses of Chrysochromulina tobin: Metabolic Tools for Enhanced Algal Fitness in the Prominent Order Prymnesiales (Haptophyceae).</title>
        <authorList>
            <person name="Hovde B.T."/>
            <person name="Deodato C.R."/>
            <person name="Hunsperger H.M."/>
            <person name="Ryken S.A."/>
            <person name="Yost W."/>
            <person name="Jha R.K."/>
            <person name="Patterson J."/>
            <person name="Monnat R.J. Jr."/>
            <person name="Barlow S.B."/>
            <person name="Starkenburg S.R."/>
            <person name="Cattolico R.A."/>
        </authorList>
    </citation>
    <scope>NUCLEOTIDE SEQUENCE</scope>
    <source>
        <strain evidence="7">CCMP291</strain>
    </source>
</reference>